<evidence type="ECO:0000256" key="1">
    <source>
        <dbReference type="ARBA" id="ARBA00022801"/>
    </source>
</evidence>
<dbReference type="InterPro" id="IPR013094">
    <property type="entry name" value="AB_hydrolase_3"/>
</dbReference>
<dbReference type="SUPFAM" id="SSF53474">
    <property type="entry name" value="alpha/beta-Hydrolases"/>
    <property type="match status" value="1"/>
</dbReference>
<feature type="domain" description="Alpha/beta hydrolase fold-3" evidence="3">
    <location>
        <begin position="134"/>
        <end position="369"/>
    </location>
</feature>
<comment type="caution">
    <text evidence="4">The sequence shown here is derived from an EMBL/GenBank/DDBJ whole genome shotgun (WGS) entry which is preliminary data.</text>
</comment>
<dbReference type="AlphaFoldDB" id="A0A9Q5I1D7"/>
<dbReference type="PANTHER" id="PTHR48081">
    <property type="entry name" value="AB HYDROLASE SUPERFAMILY PROTEIN C4A8.06C"/>
    <property type="match status" value="1"/>
</dbReference>
<keyword evidence="5" id="KW-1185">Reference proteome</keyword>
<feature type="transmembrane region" description="Helical" evidence="2">
    <location>
        <begin position="20"/>
        <end position="39"/>
    </location>
</feature>
<reference evidence="4" key="1">
    <citation type="submission" date="2016-06" db="EMBL/GenBank/DDBJ databases">
        <title>Draft Genome sequence of the fungus Inonotus baumii.</title>
        <authorList>
            <person name="Zhu H."/>
            <person name="Lin W."/>
        </authorList>
    </citation>
    <scope>NUCLEOTIDE SEQUENCE</scope>
    <source>
        <strain evidence="4">821</strain>
    </source>
</reference>
<protein>
    <submittedName>
        <fullName evidence="4">Alpha/beta-hydrolase</fullName>
    </submittedName>
</protein>
<dbReference type="Pfam" id="PF07859">
    <property type="entry name" value="Abhydrolase_3"/>
    <property type="match status" value="1"/>
</dbReference>
<organism evidence="4 5">
    <name type="scientific">Sanghuangporus baumii</name>
    <name type="common">Phellinus baumii</name>
    <dbReference type="NCBI Taxonomy" id="108892"/>
    <lineage>
        <taxon>Eukaryota</taxon>
        <taxon>Fungi</taxon>
        <taxon>Dikarya</taxon>
        <taxon>Basidiomycota</taxon>
        <taxon>Agaricomycotina</taxon>
        <taxon>Agaricomycetes</taxon>
        <taxon>Hymenochaetales</taxon>
        <taxon>Hymenochaetaceae</taxon>
        <taxon>Sanghuangporus</taxon>
    </lineage>
</organism>
<gene>
    <name evidence="4" type="ORF">A7U60_g3077</name>
</gene>
<keyword evidence="2" id="KW-0812">Transmembrane</keyword>
<evidence type="ECO:0000313" key="4">
    <source>
        <dbReference type="EMBL" id="OCB89729.1"/>
    </source>
</evidence>
<dbReference type="Proteomes" id="UP000757232">
    <property type="component" value="Unassembled WGS sequence"/>
</dbReference>
<dbReference type="GO" id="GO:0016787">
    <property type="term" value="F:hydrolase activity"/>
    <property type="evidence" value="ECO:0007669"/>
    <property type="project" value="UniProtKB-KW"/>
</dbReference>
<evidence type="ECO:0000259" key="3">
    <source>
        <dbReference type="Pfam" id="PF07859"/>
    </source>
</evidence>
<sequence>MSKDPNYRPRVAPSLQRAYAWFWLGTILVRIPYWVVTNLTPAQRPRKSWPLKKAVFLRYMKLVSLPPSDQNVDTGKAVNAIYIEGAPELITGKVKEWAEKAGVGAERVPGYWMHKEGIDIAVEAKADENEKVLYFLHGGGYTMLSAHPSDPCGNIVRGFLESCPSIKRSFNLEYRLTSVPPEPTRGQFPCALIDAISGYNYLINQLGFSPSQIIIAGNSAGANLAQALTRYLIEYKGTIPKLPDVPSALVFLSPWADMSGSNWFPGSSHFTNAGHDTITLFRVPHAVDAPPAFIEPFGPDIVSQTPYVSPACKYLEDVSFEGFPRTLINSGDAEVLLDQCRELSNRMKKSMGEDKVVYYEAKDAWHDYLTVFNEPERSETLKVIADFVEEPAK</sequence>
<dbReference type="PANTHER" id="PTHR48081:SF26">
    <property type="entry name" value="ALPHA_BETA HYDROLASE FOLD-3 DOMAIN-CONTAINING PROTEIN"/>
    <property type="match status" value="1"/>
</dbReference>
<keyword evidence="1" id="KW-0378">Hydrolase</keyword>
<dbReference type="InterPro" id="IPR050300">
    <property type="entry name" value="GDXG_lipolytic_enzyme"/>
</dbReference>
<dbReference type="Gene3D" id="3.40.50.1820">
    <property type="entry name" value="alpha/beta hydrolase"/>
    <property type="match status" value="1"/>
</dbReference>
<dbReference type="OrthoDB" id="2152029at2759"/>
<keyword evidence="2" id="KW-0472">Membrane</keyword>
<dbReference type="InterPro" id="IPR029058">
    <property type="entry name" value="AB_hydrolase_fold"/>
</dbReference>
<name>A0A9Q5I1D7_SANBA</name>
<accession>A0A9Q5I1D7</accession>
<proteinExistence type="predicted"/>
<dbReference type="EMBL" id="LNZH02000150">
    <property type="protein sequence ID" value="OCB89729.1"/>
    <property type="molecule type" value="Genomic_DNA"/>
</dbReference>
<keyword evidence="2" id="KW-1133">Transmembrane helix</keyword>
<evidence type="ECO:0000256" key="2">
    <source>
        <dbReference type="SAM" id="Phobius"/>
    </source>
</evidence>
<evidence type="ECO:0000313" key="5">
    <source>
        <dbReference type="Proteomes" id="UP000757232"/>
    </source>
</evidence>